<dbReference type="AlphaFoldDB" id="A0A5N1JH18"/>
<protein>
    <recommendedName>
        <fullName evidence="1">DUF7660 domain-containing protein</fullName>
    </recommendedName>
</protein>
<dbReference type="InterPro" id="IPR056077">
    <property type="entry name" value="DUF7660"/>
</dbReference>
<dbReference type="EMBL" id="VTWS01000002">
    <property type="protein sequence ID" value="KAA9355004.1"/>
    <property type="molecule type" value="Genomic_DNA"/>
</dbReference>
<keyword evidence="3" id="KW-1185">Reference proteome</keyword>
<name>A0A5N1JH18_9BACT</name>
<evidence type="ECO:0000259" key="1">
    <source>
        <dbReference type="Pfam" id="PF24693"/>
    </source>
</evidence>
<reference evidence="2 3" key="1">
    <citation type="submission" date="2019-09" db="EMBL/GenBank/DDBJ databases">
        <title>Genome Sequence of Larkinella sp MA1.</title>
        <authorList>
            <person name="Srinivasan S."/>
        </authorList>
    </citation>
    <scope>NUCLEOTIDE SEQUENCE [LARGE SCALE GENOMIC DNA]</scope>
    <source>
        <strain evidence="2 3">MA1</strain>
    </source>
</reference>
<dbReference type="RefSeq" id="WP_150876296.1">
    <property type="nucleotide sequence ID" value="NZ_VTWS01000002.1"/>
</dbReference>
<dbReference type="Pfam" id="PF24693">
    <property type="entry name" value="DUF7660"/>
    <property type="match status" value="1"/>
</dbReference>
<feature type="domain" description="DUF7660" evidence="1">
    <location>
        <begin position="12"/>
        <end position="84"/>
    </location>
</feature>
<organism evidence="2 3">
    <name type="scientific">Larkinella humicola</name>
    <dbReference type="NCBI Taxonomy" id="2607654"/>
    <lineage>
        <taxon>Bacteria</taxon>
        <taxon>Pseudomonadati</taxon>
        <taxon>Bacteroidota</taxon>
        <taxon>Cytophagia</taxon>
        <taxon>Cytophagales</taxon>
        <taxon>Spirosomataceae</taxon>
        <taxon>Larkinella</taxon>
    </lineage>
</organism>
<dbReference type="Proteomes" id="UP000326344">
    <property type="component" value="Unassembled WGS sequence"/>
</dbReference>
<evidence type="ECO:0000313" key="2">
    <source>
        <dbReference type="EMBL" id="KAA9355004.1"/>
    </source>
</evidence>
<proteinExistence type="predicted"/>
<sequence length="84" mass="9868">MNLEELVELIDTKEDFISFVAALINDLKNNPDTWGNRTLFNYLEALQSWTEDMDGYYYNKNISVPKDVNWRVFANILIAAKVYE</sequence>
<evidence type="ECO:0000313" key="3">
    <source>
        <dbReference type="Proteomes" id="UP000326344"/>
    </source>
</evidence>
<gene>
    <name evidence="2" type="ORF">F0P93_10490</name>
</gene>
<accession>A0A5N1JH18</accession>
<comment type="caution">
    <text evidence="2">The sequence shown here is derived from an EMBL/GenBank/DDBJ whole genome shotgun (WGS) entry which is preliminary data.</text>
</comment>